<dbReference type="InterPro" id="IPR032710">
    <property type="entry name" value="NTF2-like_dom_sf"/>
</dbReference>
<keyword evidence="3" id="KW-1185">Reference proteome</keyword>
<name>A0ABU9LMM4_9BACL</name>
<reference evidence="2 3" key="1">
    <citation type="submission" date="2024-04" db="EMBL/GenBank/DDBJ databases">
        <authorList>
            <person name="Wu Y.S."/>
            <person name="Zhang L."/>
        </authorList>
    </citation>
    <scope>NUCLEOTIDE SEQUENCE [LARGE SCALE GENOMIC DNA]</scope>
    <source>
        <strain evidence="2 3">KG-01</strain>
    </source>
</reference>
<dbReference type="InterPro" id="IPR027843">
    <property type="entry name" value="DUF4440"/>
</dbReference>
<dbReference type="RefSeq" id="WP_336663983.1">
    <property type="nucleotide sequence ID" value="NZ_JBBCRB010000008.1"/>
</dbReference>
<feature type="domain" description="DUF4440" evidence="1">
    <location>
        <begin position="18"/>
        <end position="105"/>
    </location>
</feature>
<protein>
    <submittedName>
        <fullName evidence="2">DUF4440 domain-containing protein</fullName>
    </submittedName>
</protein>
<dbReference type="SUPFAM" id="SSF54427">
    <property type="entry name" value="NTF2-like"/>
    <property type="match status" value="1"/>
</dbReference>
<dbReference type="Proteomes" id="UP001398420">
    <property type="component" value="Unassembled WGS sequence"/>
</dbReference>
<evidence type="ECO:0000313" key="3">
    <source>
        <dbReference type="Proteomes" id="UP001398420"/>
    </source>
</evidence>
<proteinExistence type="predicted"/>
<dbReference type="Gene3D" id="3.10.450.50">
    <property type="match status" value="1"/>
</dbReference>
<dbReference type="EMBL" id="JBCEWA010000010">
    <property type="protein sequence ID" value="MEL5989225.1"/>
    <property type="molecule type" value="Genomic_DNA"/>
</dbReference>
<evidence type="ECO:0000313" key="2">
    <source>
        <dbReference type="EMBL" id="MEL5989225.1"/>
    </source>
</evidence>
<organism evidence="2 3">
    <name type="scientific">Kurthia gibsonii</name>
    <dbReference type="NCBI Taxonomy" id="33946"/>
    <lineage>
        <taxon>Bacteria</taxon>
        <taxon>Bacillati</taxon>
        <taxon>Bacillota</taxon>
        <taxon>Bacilli</taxon>
        <taxon>Bacillales</taxon>
        <taxon>Caryophanaceae</taxon>
        <taxon>Kurthia</taxon>
    </lineage>
</organism>
<comment type="caution">
    <text evidence="2">The sequence shown here is derived from an EMBL/GenBank/DDBJ whole genome shotgun (WGS) entry which is preliminary data.</text>
</comment>
<dbReference type="Pfam" id="PF14534">
    <property type="entry name" value="DUF4440"/>
    <property type="match status" value="1"/>
</dbReference>
<gene>
    <name evidence="2" type="ORF">AAF454_12500</name>
</gene>
<evidence type="ECO:0000259" key="1">
    <source>
        <dbReference type="Pfam" id="PF14534"/>
    </source>
</evidence>
<accession>A0ABU9LMM4</accession>
<sequence>MGDRVAYFLHLEKTLMYGRSDDFKELLSNDFVEFGTSGRIYNKEMQLDSVDTKGLAACPFIIKNFSVQQLAPTIVHITYQTEVIDNGSRSNRSSIWKYEHEKWRLYFHQGTPTISF</sequence>